<evidence type="ECO:0000256" key="1">
    <source>
        <dbReference type="ARBA" id="ARBA00004651"/>
    </source>
</evidence>
<evidence type="ECO:0000256" key="8">
    <source>
        <dbReference type="PIRNR" id="PIRNR005353"/>
    </source>
</evidence>
<dbReference type="RefSeq" id="WP_307258428.1">
    <property type="nucleotide sequence ID" value="NZ_JAUSUC010000047.1"/>
</dbReference>
<feature type="transmembrane region" description="Helical" evidence="9">
    <location>
        <begin position="251"/>
        <end position="275"/>
    </location>
</feature>
<accession>A0AAJ1T160</accession>
<name>A0AAJ1T160_9BACI</name>
<evidence type="ECO:0000256" key="9">
    <source>
        <dbReference type="SAM" id="Phobius"/>
    </source>
</evidence>
<protein>
    <submittedName>
        <fullName evidence="10">AGZA family xanthine/uracil permease-like MFS transporter</fullName>
    </submittedName>
</protein>
<proteinExistence type="inferred from homology"/>
<evidence type="ECO:0000313" key="11">
    <source>
        <dbReference type="Proteomes" id="UP001237207"/>
    </source>
</evidence>
<feature type="transmembrane region" description="Helical" evidence="9">
    <location>
        <begin position="176"/>
        <end position="194"/>
    </location>
</feature>
<feature type="transmembrane region" description="Helical" evidence="9">
    <location>
        <begin position="350"/>
        <end position="372"/>
    </location>
</feature>
<keyword evidence="3 8" id="KW-0813">Transport</keyword>
<dbReference type="InterPro" id="IPR006043">
    <property type="entry name" value="NCS2"/>
</dbReference>
<dbReference type="InterPro" id="IPR045018">
    <property type="entry name" value="Azg-like"/>
</dbReference>
<dbReference type="PIRSF" id="PIRSF005353">
    <property type="entry name" value="PbuG"/>
    <property type="match status" value="1"/>
</dbReference>
<reference evidence="10" key="1">
    <citation type="submission" date="2023-07" db="EMBL/GenBank/DDBJ databases">
        <title>Genomic Encyclopedia of Type Strains, Phase IV (KMG-IV): sequencing the most valuable type-strain genomes for metagenomic binning, comparative biology and taxonomic classification.</title>
        <authorList>
            <person name="Goeker M."/>
        </authorList>
    </citation>
    <scope>NUCLEOTIDE SEQUENCE</scope>
    <source>
        <strain evidence="10">DSM 23947</strain>
    </source>
</reference>
<keyword evidence="7 8" id="KW-0472">Membrane</keyword>
<comment type="subcellular location">
    <subcellularLocation>
        <location evidence="1 8">Cell membrane</location>
        <topology evidence="1 8">Multi-pass membrane protein</topology>
    </subcellularLocation>
</comment>
<feature type="transmembrane region" description="Helical" evidence="9">
    <location>
        <begin position="139"/>
        <end position="156"/>
    </location>
</feature>
<dbReference type="Pfam" id="PF00860">
    <property type="entry name" value="Xan_ur_permease"/>
    <property type="match status" value="1"/>
</dbReference>
<feature type="transmembrane region" description="Helical" evidence="9">
    <location>
        <begin position="55"/>
        <end position="76"/>
    </location>
</feature>
<feature type="transmembrane region" description="Helical" evidence="9">
    <location>
        <begin position="21"/>
        <end position="43"/>
    </location>
</feature>
<comment type="similarity">
    <text evidence="2 8">Belongs to the nucleobase:cation symporter-2 (NCS2) (TC 2.A.40) family. Azg-like subfamily.</text>
</comment>
<evidence type="ECO:0000313" key="10">
    <source>
        <dbReference type="EMBL" id="MDQ0216404.1"/>
    </source>
</evidence>
<dbReference type="AlphaFoldDB" id="A0AAJ1T160"/>
<gene>
    <name evidence="10" type="ORF">J2S13_002862</name>
</gene>
<comment type="caution">
    <text evidence="10">The sequence shown here is derived from an EMBL/GenBank/DDBJ whole genome shotgun (WGS) entry which is preliminary data.</text>
</comment>
<evidence type="ECO:0000256" key="2">
    <source>
        <dbReference type="ARBA" id="ARBA00005697"/>
    </source>
</evidence>
<evidence type="ECO:0000256" key="6">
    <source>
        <dbReference type="ARBA" id="ARBA00022989"/>
    </source>
</evidence>
<feature type="transmembrane region" description="Helical" evidence="9">
    <location>
        <begin position="109"/>
        <end position="127"/>
    </location>
</feature>
<feature type="transmembrane region" description="Helical" evidence="9">
    <location>
        <begin position="201"/>
        <end position="219"/>
    </location>
</feature>
<organism evidence="10 11">
    <name type="scientific">Oikeobacillus pervagus</name>
    <dbReference type="NCBI Taxonomy" id="1325931"/>
    <lineage>
        <taxon>Bacteria</taxon>
        <taxon>Bacillati</taxon>
        <taxon>Bacillota</taxon>
        <taxon>Bacilli</taxon>
        <taxon>Bacillales</taxon>
        <taxon>Bacillaceae</taxon>
        <taxon>Oikeobacillus</taxon>
    </lineage>
</organism>
<dbReference type="InterPro" id="IPR026033">
    <property type="entry name" value="Azg-like_bact_archaea"/>
</dbReference>
<dbReference type="PANTHER" id="PTHR43337">
    <property type="entry name" value="XANTHINE/URACIL PERMEASE C887.17-RELATED"/>
    <property type="match status" value="1"/>
</dbReference>
<feature type="transmembrane region" description="Helical" evidence="9">
    <location>
        <begin position="384"/>
        <end position="412"/>
    </location>
</feature>
<keyword evidence="6 8" id="KW-1133">Transmembrane helix</keyword>
<evidence type="ECO:0000256" key="5">
    <source>
        <dbReference type="ARBA" id="ARBA00022692"/>
    </source>
</evidence>
<dbReference type="PANTHER" id="PTHR43337:SF11">
    <property type="entry name" value="GUANINE_HYPOXANTHINE PERMEASE PBUG"/>
    <property type="match status" value="1"/>
</dbReference>
<evidence type="ECO:0000256" key="7">
    <source>
        <dbReference type="ARBA" id="ARBA00023136"/>
    </source>
</evidence>
<keyword evidence="4 8" id="KW-1003">Cell membrane</keyword>
<dbReference type="GO" id="GO:0005886">
    <property type="term" value="C:plasma membrane"/>
    <property type="evidence" value="ECO:0007669"/>
    <property type="project" value="UniProtKB-SubCell"/>
</dbReference>
<evidence type="ECO:0000256" key="4">
    <source>
        <dbReference type="ARBA" id="ARBA00022475"/>
    </source>
</evidence>
<keyword evidence="11" id="KW-1185">Reference proteome</keyword>
<sequence>MKKYFQFDELGTSYRQEFIGGLTTFLSMAYILVVNPLTLSLTSVSDLPDSMRMDYGAVFVATALAAAIGTLVMGLLAKYPVALAPGMGLNAFFAYTVVLTYGIPWQTALTGVLFSGLIFILLTLTGLREKVINSIPAELKLAVGAGIGLYITFIGLQNAEIIVNNDEVLVGLGDLTNGNTLLAIFGIFLTVILMTKGVNGGIFIGMVITAIIGMVAGLIEAPKQIIGAIPSIEPTFGVALEPIFSNPSEVFTLQMLVVVLTFLFVDFFDTAGTLVAVANQAGLIKNNKLPRAGKALFADSCATVFGAILGTSTTTSYIESTAGVAAGARTGFASVVTAGLFLLSLFFFPVLAVITPAVTAPALIIVGVLMVSSLGDIDWKKFEIAVPAFLTIVSMPFTYSIATGIAIGFLFYPITMIIKGRGKEIHPIMYFLFLVFLSYFIFLK</sequence>
<feature type="transmembrane region" description="Helical" evidence="9">
    <location>
        <begin position="424"/>
        <end position="442"/>
    </location>
</feature>
<keyword evidence="5 8" id="KW-0812">Transmembrane</keyword>
<feature type="transmembrane region" description="Helical" evidence="9">
    <location>
        <begin position="83"/>
        <end position="103"/>
    </location>
</feature>
<dbReference type="GO" id="GO:0005345">
    <property type="term" value="F:purine nucleobase transmembrane transporter activity"/>
    <property type="evidence" value="ECO:0007669"/>
    <property type="project" value="TreeGrafter"/>
</dbReference>
<dbReference type="EMBL" id="JAUSUC010000047">
    <property type="protein sequence ID" value="MDQ0216404.1"/>
    <property type="molecule type" value="Genomic_DNA"/>
</dbReference>
<evidence type="ECO:0000256" key="3">
    <source>
        <dbReference type="ARBA" id="ARBA00022448"/>
    </source>
</evidence>
<feature type="transmembrane region" description="Helical" evidence="9">
    <location>
        <begin position="324"/>
        <end position="343"/>
    </location>
</feature>
<dbReference type="Proteomes" id="UP001237207">
    <property type="component" value="Unassembled WGS sequence"/>
</dbReference>